<gene>
    <name evidence="1" type="ORF">Vadar_018598</name>
</gene>
<evidence type="ECO:0000313" key="2">
    <source>
        <dbReference type="Proteomes" id="UP000828048"/>
    </source>
</evidence>
<evidence type="ECO:0000313" key="1">
    <source>
        <dbReference type="EMBL" id="KAH7863521.1"/>
    </source>
</evidence>
<reference evidence="1 2" key="1">
    <citation type="journal article" date="2021" name="Hortic Res">
        <title>High-quality reference genome and annotation aids understanding of berry development for evergreen blueberry (Vaccinium darrowii).</title>
        <authorList>
            <person name="Yu J."/>
            <person name="Hulse-Kemp A.M."/>
            <person name="Babiker E."/>
            <person name="Staton M."/>
        </authorList>
    </citation>
    <scope>NUCLEOTIDE SEQUENCE [LARGE SCALE GENOMIC DNA]</scope>
    <source>
        <strain evidence="2">cv. NJ 8807/NJ 8810</strain>
        <tissue evidence="1">Young leaf</tissue>
    </source>
</reference>
<proteinExistence type="predicted"/>
<protein>
    <submittedName>
        <fullName evidence="1">Uncharacterized protein</fullName>
    </submittedName>
</protein>
<dbReference type="Proteomes" id="UP000828048">
    <property type="component" value="Chromosome 12"/>
</dbReference>
<sequence length="386" mass="42040">MEASLPCFLPIISISFFFFFTNTASSLTFCLPQSCAETGPVIQFPFRIKNSKPARCGYPGYDLYCNNKNQTILTLPHSGPFVVNGIDYFNQLIYINDPGSCLPRRILNNNFTLSGPRFRPVFSINYTLYNCSADYISPGSVPVFCLRSANFKVLAVKWGGGLEKNGSVPAVCRNFSTIKSPVELTAVNPIGDTTLEWFMPAVCLRCGDAGGCEYAGESANGCLNLPPRSDSRGLPRSAKYGIIIGVGIPGLVCLIGLVCFACGKIRMYGQRHRLEAQLSNLTSNPLPMVIVTGLDGPTIESYHKTVLGESRRLPNPNDGTCPICLAEYQPKETLRTIPDCNHYFHANCIDEWLRINATCPLCRNTPSESSVVTPSSSMSSSSSSAS</sequence>
<keyword evidence="2" id="KW-1185">Reference proteome</keyword>
<dbReference type="EMBL" id="CM037162">
    <property type="protein sequence ID" value="KAH7863521.1"/>
    <property type="molecule type" value="Genomic_DNA"/>
</dbReference>
<organism evidence="1 2">
    <name type="scientific">Vaccinium darrowii</name>
    <dbReference type="NCBI Taxonomy" id="229202"/>
    <lineage>
        <taxon>Eukaryota</taxon>
        <taxon>Viridiplantae</taxon>
        <taxon>Streptophyta</taxon>
        <taxon>Embryophyta</taxon>
        <taxon>Tracheophyta</taxon>
        <taxon>Spermatophyta</taxon>
        <taxon>Magnoliopsida</taxon>
        <taxon>eudicotyledons</taxon>
        <taxon>Gunneridae</taxon>
        <taxon>Pentapetalae</taxon>
        <taxon>asterids</taxon>
        <taxon>Ericales</taxon>
        <taxon>Ericaceae</taxon>
        <taxon>Vaccinioideae</taxon>
        <taxon>Vaccinieae</taxon>
        <taxon>Vaccinium</taxon>
    </lineage>
</organism>
<accession>A0ACB7ZDI9</accession>
<comment type="caution">
    <text evidence="1">The sequence shown here is derived from an EMBL/GenBank/DDBJ whole genome shotgun (WGS) entry which is preliminary data.</text>
</comment>
<name>A0ACB7ZDI9_9ERIC</name>